<dbReference type="SMART" id="SM00098">
    <property type="entry name" value="alkPPc"/>
    <property type="match status" value="1"/>
</dbReference>
<dbReference type="FunFam" id="3.40.720.10:FF:000008">
    <property type="entry name" value="Alkaline phosphatase"/>
    <property type="match status" value="1"/>
</dbReference>
<keyword evidence="13" id="KW-0449">Lipoprotein</keyword>
<feature type="region of interest" description="Disordered" evidence="18">
    <location>
        <begin position="244"/>
        <end position="263"/>
    </location>
</feature>
<dbReference type="GO" id="GO:0046872">
    <property type="term" value="F:metal ion binding"/>
    <property type="evidence" value="ECO:0007669"/>
    <property type="project" value="UniProtKB-KW"/>
</dbReference>
<reference evidence="19" key="3">
    <citation type="submission" date="2025-09" db="UniProtKB">
        <authorList>
            <consortium name="Ensembl"/>
        </authorList>
    </citation>
    <scope>IDENTIFICATION</scope>
</reference>
<keyword evidence="6" id="KW-0336">GPI-anchor</keyword>
<evidence type="ECO:0000256" key="7">
    <source>
        <dbReference type="ARBA" id="ARBA00022723"/>
    </source>
</evidence>
<keyword evidence="11" id="KW-0472">Membrane</keyword>
<evidence type="ECO:0000313" key="19">
    <source>
        <dbReference type="Ensembl" id="ENSECRP00000009740.1"/>
    </source>
</evidence>
<dbReference type="PANTHER" id="PTHR11596">
    <property type="entry name" value="ALKALINE PHOSPHATASE"/>
    <property type="match status" value="1"/>
</dbReference>
<dbReference type="EC" id="3.1.3.1" evidence="4 17"/>
<name>A0A8C4S0S7_ERPCA</name>
<evidence type="ECO:0000256" key="6">
    <source>
        <dbReference type="ARBA" id="ARBA00022622"/>
    </source>
</evidence>
<dbReference type="AlphaFoldDB" id="A0A8C4S0S7"/>
<evidence type="ECO:0000256" key="12">
    <source>
        <dbReference type="ARBA" id="ARBA00023180"/>
    </source>
</evidence>
<feature type="binding site" evidence="15">
    <location>
        <position position="463"/>
    </location>
    <ligand>
        <name>Zn(2+)</name>
        <dbReference type="ChEBI" id="CHEBI:29105"/>
        <label>2</label>
    </ligand>
</feature>
<feature type="binding site" evidence="15">
    <location>
        <position position="79"/>
    </location>
    <ligand>
        <name>Mg(2+)</name>
        <dbReference type="ChEBI" id="CHEBI:18420"/>
    </ligand>
</feature>
<dbReference type="SUPFAM" id="SSF53649">
    <property type="entry name" value="Alkaline phosphatase-like"/>
    <property type="match status" value="1"/>
</dbReference>
<keyword evidence="12" id="KW-0325">Glycoprotein</keyword>
<dbReference type="Proteomes" id="UP000694620">
    <property type="component" value="Chromosome 2"/>
</dbReference>
<evidence type="ECO:0000256" key="17">
    <source>
        <dbReference type="RuleBase" id="RU003947"/>
    </source>
</evidence>
<evidence type="ECO:0000256" key="18">
    <source>
        <dbReference type="SAM" id="MobiDB-lite"/>
    </source>
</evidence>
<proteinExistence type="inferred from homology"/>
<reference evidence="19" key="2">
    <citation type="submission" date="2025-08" db="UniProtKB">
        <authorList>
            <consortium name="Ensembl"/>
        </authorList>
    </citation>
    <scope>IDENTIFICATION</scope>
</reference>
<reference evidence="19" key="1">
    <citation type="submission" date="2021-06" db="EMBL/GenBank/DDBJ databases">
        <authorList>
            <consortium name="Wellcome Sanger Institute Data Sharing"/>
        </authorList>
    </citation>
    <scope>NUCLEOTIDE SEQUENCE [LARGE SCALE GENOMIC DNA]</scope>
</reference>
<comment type="similarity">
    <text evidence="2 16">Belongs to the alkaline phosphatase family.</text>
</comment>
<dbReference type="Ensembl" id="ENSECRT00000009906.1">
    <property type="protein sequence ID" value="ENSECRP00000009740.1"/>
    <property type="gene ID" value="ENSECRG00000006527.1"/>
</dbReference>
<dbReference type="InterPro" id="IPR001952">
    <property type="entry name" value="Alkaline_phosphatase"/>
</dbReference>
<evidence type="ECO:0000256" key="11">
    <source>
        <dbReference type="ARBA" id="ARBA00023136"/>
    </source>
</evidence>
<dbReference type="CDD" id="cd16012">
    <property type="entry name" value="ALP"/>
    <property type="match status" value="1"/>
</dbReference>
<comment type="catalytic activity">
    <reaction evidence="17">
        <text>a phosphate monoester + H2O = an alcohol + phosphate</text>
        <dbReference type="Rhea" id="RHEA:15017"/>
        <dbReference type="ChEBI" id="CHEBI:15377"/>
        <dbReference type="ChEBI" id="CHEBI:30879"/>
        <dbReference type="ChEBI" id="CHEBI:43474"/>
        <dbReference type="ChEBI" id="CHEBI:67140"/>
        <dbReference type="EC" id="3.1.3.1"/>
    </reaction>
</comment>
<evidence type="ECO:0000256" key="9">
    <source>
        <dbReference type="ARBA" id="ARBA00022833"/>
    </source>
</evidence>
<comment type="subunit">
    <text evidence="3">Homodimer.</text>
</comment>
<keyword evidence="9 15" id="KW-0862">Zinc</keyword>
<dbReference type="InterPro" id="IPR017850">
    <property type="entry name" value="Alkaline_phosphatase_core_sf"/>
</dbReference>
<keyword evidence="7 15" id="KW-0479">Metal-binding</keyword>
<evidence type="ECO:0000256" key="13">
    <source>
        <dbReference type="ARBA" id="ARBA00023288"/>
    </source>
</evidence>
<sequence>MNTRHAGYFNPRGQPCSVLCGPPGEAIITVKLSLSLSLSALEEKTQEYWNQKAKRDLDSALKMEPINHQAKNLILFLGDGMGVSTVTAMRILKGELLNISGEAATLTTDTFPYLALSKTYNVDRRIPDSAGTGTAYHCGVKANAKTVGVSGAAEPSKCSTTFGNEVTSVLHRAKEQGKSVGIVTTTRVQHASPAASYAHSVNRDWYSDADLSKDAIDGGCKDIALQLIENTDIDVILGGGRIYMTPQGTPDPEYPSSTSSKGMRKDNKNLISMWQEKHKVSKYVWNKVELDAVDLRTTDYLMGLFEPKDMKYELNRNKTLDPSIAEMTEKAIEILKKNPKGFFLFVEDNGRIDHGHHDTKAKQALTEGVMFDQAIQRTLQMINETETLTVVTADHSHVFTFGGNTYRGTSIFDLTPKLAMDGLPYTGILYGNGPGFSIVNGTRENITTDYMQQAAVQLDSETHGGEDVAIFAKGPMAHLFHGVKEQNYVAHAMAYAGCIKPYTECPHRDNSVAITQANTGLVAVLLSLSYLVGR</sequence>
<dbReference type="GO" id="GO:0005886">
    <property type="term" value="C:plasma membrane"/>
    <property type="evidence" value="ECO:0007669"/>
    <property type="project" value="UniProtKB-SubCell"/>
</dbReference>
<dbReference type="InterPro" id="IPR018299">
    <property type="entry name" value="Alkaline_phosphatase_AS"/>
</dbReference>
<comment type="subcellular location">
    <subcellularLocation>
        <location evidence="1">Cell membrane</location>
        <topology evidence="1">Lipid-anchor</topology>
        <topology evidence="1">GPI-anchor</topology>
    </subcellularLocation>
</comment>
<dbReference type="GO" id="GO:0098552">
    <property type="term" value="C:side of membrane"/>
    <property type="evidence" value="ECO:0007669"/>
    <property type="project" value="UniProtKB-KW"/>
</dbReference>
<accession>A0A8C4S0S7</accession>
<feature type="binding site" evidence="15">
    <location>
        <position position="192"/>
    </location>
    <ligand>
        <name>Mg(2+)</name>
        <dbReference type="ChEBI" id="CHEBI:18420"/>
    </ligand>
</feature>
<gene>
    <name evidence="19" type="primary">LOC114645522</name>
</gene>
<evidence type="ECO:0000256" key="16">
    <source>
        <dbReference type="RuleBase" id="RU003946"/>
    </source>
</evidence>
<dbReference type="GO" id="GO:0004035">
    <property type="term" value="F:alkaline phosphatase activity"/>
    <property type="evidence" value="ECO:0007669"/>
    <property type="project" value="UniProtKB-EC"/>
</dbReference>
<dbReference type="PROSITE" id="PS00123">
    <property type="entry name" value="ALKALINE_PHOSPHATASE"/>
    <property type="match status" value="1"/>
</dbReference>
<keyword evidence="8 17" id="KW-0378">Hydrolase</keyword>
<feature type="binding site" evidence="15">
    <location>
        <position position="395"/>
    </location>
    <ligand>
        <name>Zn(2+)</name>
        <dbReference type="ChEBI" id="CHEBI:29105"/>
        <label>2</label>
    </ligand>
</feature>
<evidence type="ECO:0000256" key="14">
    <source>
        <dbReference type="PIRSR" id="PIRSR601952-1"/>
    </source>
</evidence>
<comment type="cofactor">
    <cofactor evidence="15">
        <name>Mg(2+)</name>
        <dbReference type="ChEBI" id="CHEBI:18420"/>
    </cofactor>
    <text evidence="15">Binds 1 Mg(2+) ion.</text>
</comment>
<evidence type="ECO:0000256" key="3">
    <source>
        <dbReference type="ARBA" id="ARBA00011738"/>
    </source>
</evidence>
<evidence type="ECO:0000256" key="2">
    <source>
        <dbReference type="ARBA" id="ARBA00005984"/>
    </source>
</evidence>
<evidence type="ECO:0000256" key="8">
    <source>
        <dbReference type="ARBA" id="ARBA00022801"/>
    </source>
</evidence>
<dbReference type="Gene3D" id="3.40.720.10">
    <property type="entry name" value="Alkaline Phosphatase, subunit A"/>
    <property type="match status" value="1"/>
</dbReference>
<protein>
    <recommendedName>
        <fullName evidence="4 17">Alkaline phosphatase</fullName>
        <ecNumber evidence="4 17">3.1.3.1</ecNumber>
    </recommendedName>
</protein>
<dbReference type="PRINTS" id="PR00113">
    <property type="entry name" value="ALKPHPHTASE"/>
</dbReference>
<keyword evidence="20" id="KW-1185">Reference proteome</keyword>
<feature type="active site" description="Phosphoserine intermediate" evidence="14">
    <location>
        <position position="129"/>
    </location>
</feature>
<feature type="binding site" evidence="15">
    <location>
        <position position="347"/>
    </location>
    <ligand>
        <name>Mg(2+)</name>
        <dbReference type="ChEBI" id="CHEBI:18420"/>
    </ligand>
</feature>
<feature type="binding site" evidence="15">
    <location>
        <position position="357"/>
    </location>
    <ligand>
        <name>Zn(2+)</name>
        <dbReference type="ChEBI" id="CHEBI:29105"/>
        <label>2</label>
    </ligand>
</feature>
<organism evidence="19 20">
    <name type="scientific">Erpetoichthys calabaricus</name>
    <name type="common">Rope fish</name>
    <name type="synonym">Calamoichthys calabaricus</name>
    <dbReference type="NCBI Taxonomy" id="27687"/>
    <lineage>
        <taxon>Eukaryota</taxon>
        <taxon>Metazoa</taxon>
        <taxon>Chordata</taxon>
        <taxon>Craniata</taxon>
        <taxon>Vertebrata</taxon>
        <taxon>Euteleostomi</taxon>
        <taxon>Actinopterygii</taxon>
        <taxon>Polypteriformes</taxon>
        <taxon>Polypteridae</taxon>
        <taxon>Erpetoichthys</taxon>
    </lineage>
</organism>
<dbReference type="Pfam" id="PF00245">
    <property type="entry name" value="Alk_phosphatase"/>
    <property type="match status" value="1"/>
</dbReference>
<evidence type="ECO:0000313" key="20">
    <source>
        <dbReference type="Proteomes" id="UP000694620"/>
    </source>
</evidence>
<feature type="binding site" evidence="15">
    <location>
        <position position="394"/>
    </location>
    <ligand>
        <name>Zn(2+)</name>
        <dbReference type="ChEBI" id="CHEBI:29105"/>
        <label>2</label>
    </ligand>
</feature>
<dbReference type="PANTHER" id="PTHR11596:SF37">
    <property type="entry name" value="ALKALINE PHOSPHATASE"/>
    <property type="match status" value="1"/>
</dbReference>
<evidence type="ECO:0000256" key="5">
    <source>
        <dbReference type="ARBA" id="ARBA00022475"/>
    </source>
</evidence>
<feature type="binding site" evidence="15">
    <location>
        <position position="353"/>
    </location>
    <ligand>
        <name>Zn(2+)</name>
        <dbReference type="ChEBI" id="CHEBI:29105"/>
        <label>1</label>
    </ligand>
</feature>
<evidence type="ECO:0000256" key="10">
    <source>
        <dbReference type="ARBA" id="ARBA00022842"/>
    </source>
</evidence>
<keyword evidence="5" id="KW-1003">Cell membrane</keyword>
<evidence type="ECO:0000256" key="15">
    <source>
        <dbReference type="PIRSR" id="PIRSR601952-2"/>
    </source>
</evidence>
<feature type="binding site" evidence="15">
    <location>
        <position position="79"/>
    </location>
    <ligand>
        <name>Zn(2+)</name>
        <dbReference type="ChEBI" id="CHEBI:29105"/>
        <label>2</label>
    </ligand>
</feature>
<evidence type="ECO:0000256" key="4">
    <source>
        <dbReference type="ARBA" id="ARBA00012647"/>
    </source>
</evidence>
<dbReference type="GeneTree" id="ENSGT00950000183063"/>
<evidence type="ECO:0000256" key="1">
    <source>
        <dbReference type="ARBA" id="ARBA00004609"/>
    </source>
</evidence>
<comment type="cofactor">
    <cofactor evidence="15">
        <name>Zn(2+)</name>
        <dbReference type="ChEBI" id="CHEBI:29105"/>
    </cofactor>
    <text evidence="15">Binds 2 Zn(2+) ions.</text>
</comment>
<feature type="binding site" evidence="15">
    <location>
        <position position="190"/>
    </location>
    <ligand>
        <name>Mg(2+)</name>
        <dbReference type="ChEBI" id="CHEBI:18420"/>
    </ligand>
</feature>
<keyword evidence="10 15" id="KW-0460">Magnesium</keyword>